<organism evidence="2 3">
    <name type="scientific">Paenibacillus nuruki</name>
    <dbReference type="NCBI Taxonomy" id="1886670"/>
    <lineage>
        <taxon>Bacteria</taxon>
        <taxon>Bacillati</taxon>
        <taxon>Bacillota</taxon>
        <taxon>Bacilli</taxon>
        <taxon>Bacillales</taxon>
        <taxon>Paenibacillaceae</taxon>
        <taxon>Paenibacillus</taxon>
    </lineage>
</organism>
<evidence type="ECO:0000313" key="2">
    <source>
        <dbReference type="EMBL" id="ODP26821.1"/>
    </source>
</evidence>
<reference evidence="2 3" key="1">
    <citation type="submission" date="2016-08" db="EMBL/GenBank/DDBJ databases">
        <title>Genome sequencing of Paenibacillus sp. TI45-13ar, isolated from Korean traditional nuruk.</title>
        <authorList>
            <person name="Kim S.-J."/>
        </authorList>
    </citation>
    <scope>NUCLEOTIDE SEQUENCE [LARGE SCALE GENOMIC DNA]</scope>
    <source>
        <strain evidence="2 3">TI45-13ar</strain>
    </source>
</reference>
<name>A0A1E3KZN8_9BACL</name>
<protein>
    <submittedName>
        <fullName evidence="2">Uncharacterized protein</fullName>
    </submittedName>
</protein>
<evidence type="ECO:0000313" key="3">
    <source>
        <dbReference type="Proteomes" id="UP000094578"/>
    </source>
</evidence>
<keyword evidence="3" id="KW-1185">Reference proteome</keyword>
<keyword evidence="1" id="KW-1133">Transmembrane helix</keyword>
<dbReference type="STRING" id="1886670.PTI45_03923"/>
<dbReference type="AlphaFoldDB" id="A0A1E3KZN8"/>
<gene>
    <name evidence="2" type="ORF">PTI45_03923</name>
</gene>
<accession>A0A1E3KZN8</accession>
<keyword evidence="1" id="KW-0812">Transmembrane</keyword>
<dbReference type="EMBL" id="MDER01000075">
    <property type="protein sequence ID" value="ODP26821.1"/>
    <property type="molecule type" value="Genomic_DNA"/>
</dbReference>
<feature type="transmembrane region" description="Helical" evidence="1">
    <location>
        <begin position="6"/>
        <end position="28"/>
    </location>
</feature>
<proteinExistence type="predicted"/>
<sequence length="36" mass="3945">MLQGVGVYGLILSVVVLIAFVIAIRWLVAKLFAKRS</sequence>
<evidence type="ECO:0000256" key="1">
    <source>
        <dbReference type="SAM" id="Phobius"/>
    </source>
</evidence>
<keyword evidence="1" id="KW-0472">Membrane</keyword>
<dbReference type="Proteomes" id="UP000094578">
    <property type="component" value="Unassembled WGS sequence"/>
</dbReference>
<comment type="caution">
    <text evidence="2">The sequence shown here is derived from an EMBL/GenBank/DDBJ whole genome shotgun (WGS) entry which is preliminary data.</text>
</comment>